<dbReference type="Pfam" id="PF13639">
    <property type="entry name" value="zf-RING_2"/>
    <property type="match status" value="1"/>
</dbReference>
<protein>
    <recommendedName>
        <fullName evidence="3">RING-type domain-containing protein</fullName>
    </recommendedName>
</protein>
<dbReference type="OrthoDB" id="8062037at2759"/>
<keyword evidence="1" id="KW-0862">Zinc</keyword>
<keyword evidence="1" id="KW-0863">Zinc-finger</keyword>
<keyword evidence="5" id="KW-1185">Reference proteome</keyword>
<feature type="domain" description="RING-type" evidence="3">
    <location>
        <begin position="54"/>
        <end position="109"/>
    </location>
</feature>
<name>A0A553I7B1_9PEZI</name>
<evidence type="ECO:0000259" key="3">
    <source>
        <dbReference type="PROSITE" id="PS50089"/>
    </source>
</evidence>
<keyword evidence="1" id="KW-0479">Metal-binding</keyword>
<comment type="caution">
    <text evidence="4">The sequence shown here is derived from an EMBL/GenBank/DDBJ whole genome shotgun (WGS) entry which is preliminary data.</text>
</comment>
<dbReference type="Proteomes" id="UP000319160">
    <property type="component" value="Unassembled WGS sequence"/>
</dbReference>
<dbReference type="EMBL" id="VFLP01000012">
    <property type="protein sequence ID" value="TRX96091.1"/>
    <property type="molecule type" value="Genomic_DNA"/>
</dbReference>
<evidence type="ECO:0000313" key="4">
    <source>
        <dbReference type="EMBL" id="TRX96091.1"/>
    </source>
</evidence>
<dbReference type="Gene3D" id="3.30.40.10">
    <property type="entry name" value="Zinc/RING finger domain, C3HC4 (zinc finger)"/>
    <property type="match status" value="1"/>
</dbReference>
<dbReference type="SMART" id="SM00184">
    <property type="entry name" value="RING"/>
    <property type="match status" value="1"/>
</dbReference>
<dbReference type="AlphaFoldDB" id="A0A553I7B1"/>
<dbReference type="GO" id="GO:0008270">
    <property type="term" value="F:zinc ion binding"/>
    <property type="evidence" value="ECO:0007669"/>
    <property type="project" value="UniProtKB-KW"/>
</dbReference>
<dbReference type="PROSITE" id="PS50089">
    <property type="entry name" value="ZF_RING_2"/>
    <property type="match status" value="1"/>
</dbReference>
<sequence>MPRIQLPKVKLSFLKKLLPKKSNHGAIAEPATDLGSDTQQDEKAAVRAVPLEECPICHDPVGIKNPEGILESWVHLHCNHKFGTHCIQTWLQESAERDPHSIPSCPICRTAAKHPCGHPVVLPARRLPPITVWAGVLPSSPVPSFTTHIESTRPRRRLSRRWGHPHRPPPPRPARACVQTVGECTTCAATAAAAAAREKRMKQLASSSVEAGSSTYTGHGRVIDRRTGIKSMLLQTNFRGRSNSASESSRGEEYGAFLGVFGEHSPPPVRPLSAGPRDSLNLSLTAHRDSLTLCRIERGVPRSPTPIPSVAHTLTTRMALARI</sequence>
<dbReference type="InterPro" id="IPR001841">
    <property type="entry name" value="Znf_RING"/>
</dbReference>
<evidence type="ECO:0000256" key="2">
    <source>
        <dbReference type="SAM" id="MobiDB-lite"/>
    </source>
</evidence>
<dbReference type="SUPFAM" id="SSF57850">
    <property type="entry name" value="RING/U-box"/>
    <property type="match status" value="1"/>
</dbReference>
<gene>
    <name evidence="4" type="ORF">FHL15_002815</name>
</gene>
<dbReference type="STRING" id="2512241.A0A553I7B1"/>
<organism evidence="4 5">
    <name type="scientific">Xylaria flabelliformis</name>
    <dbReference type="NCBI Taxonomy" id="2512241"/>
    <lineage>
        <taxon>Eukaryota</taxon>
        <taxon>Fungi</taxon>
        <taxon>Dikarya</taxon>
        <taxon>Ascomycota</taxon>
        <taxon>Pezizomycotina</taxon>
        <taxon>Sordariomycetes</taxon>
        <taxon>Xylariomycetidae</taxon>
        <taxon>Xylariales</taxon>
        <taxon>Xylariaceae</taxon>
        <taxon>Xylaria</taxon>
    </lineage>
</organism>
<accession>A0A553I7B1</accession>
<proteinExistence type="predicted"/>
<feature type="compositionally biased region" description="Basic residues" evidence="2">
    <location>
        <begin position="154"/>
        <end position="169"/>
    </location>
</feature>
<dbReference type="InterPro" id="IPR013083">
    <property type="entry name" value="Znf_RING/FYVE/PHD"/>
</dbReference>
<evidence type="ECO:0000256" key="1">
    <source>
        <dbReference type="PROSITE-ProRule" id="PRU00175"/>
    </source>
</evidence>
<evidence type="ECO:0000313" key="5">
    <source>
        <dbReference type="Proteomes" id="UP000319160"/>
    </source>
</evidence>
<feature type="region of interest" description="Disordered" evidence="2">
    <location>
        <begin position="144"/>
        <end position="175"/>
    </location>
</feature>
<reference evidence="5" key="1">
    <citation type="submission" date="2019-06" db="EMBL/GenBank/DDBJ databases">
        <title>Draft genome sequence of the griseofulvin-producing fungus Xylaria cubensis strain G536.</title>
        <authorList>
            <person name="Mead M.E."/>
            <person name="Raja H.A."/>
            <person name="Steenwyk J.L."/>
            <person name="Knowles S.L."/>
            <person name="Oberlies N.H."/>
            <person name="Rokas A."/>
        </authorList>
    </citation>
    <scope>NUCLEOTIDE SEQUENCE [LARGE SCALE GENOMIC DNA]</scope>
    <source>
        <strain evidence="5">G536</strain>
    </source>
</reference>